<gene>
    <name evidence="2" type="ORF">PG991_007249</name>
</gene>
<feature type="compositionally biased region" description="Basic and acidic residues" evidence="1">
    <location>
        <begin position="109"/>
        <end position="119"/>
    </location>
</feature>
<evidence type="ECO:0000313" key="2">
    <source>
        <dbReference type="EMBL" id="KAK8018059.1"/>
    </source>
</evidence>
<feature type="region of interest" description="Disordered" evidence="1">
    <location>
        <begin position="39"/>
        <end position="87"/>
    </location>
</feature>
<proteinExistence type="predicted"/>
<feature type="compositionally biased region" description="Acidic residues" evidence="1">
    <location>
        <begin position="56"/>
        <end position="65"/>
    </location>
</feature>
<feature type="compositionally biased region" description="Basic and acidic residues" evidence="1">
    <location>
        <begin position="142"/>
        <end position="158"/>
    </location>
</feature>
<feature type="compositionally biased region" description="Basic and acidic residues" evidence="1">
    <location>
        <begin position="66"/>
        <end position="75"/>
    </location>
</feature>
<sequence>MGNEANTASTKAAQALKNAMTYYRLVDERIEVYRLCHRHRHRGQDSQRADWTASIEEQDDGEDGDDEKHDDERMQKPVPGTALRVPHQSAFPIKVQNMMAMDSFDKHTAYADRDQHGDGNEGISDQVEDDCDDYDFIVPADRAGDERPAIEASDDRQR</sequence>
<name>A0ABR1RSW9_9PEZI</name>
<feature type="region of interest" description="Disordered" evidence="1">
    <location>
        <begin position="109"/>
        <end position="158"/>
    </location>
</feature>
<evidence type="ECO:0000256" key="1">
    <source>
        <dbReference type="SAM" id="MobiDB-lite"/>
    </source>
</evidence>
<protein>
    <submittedName>
        <fullName evidence="2">Uncharacterized protein</fullName>
    </submittedName>
</protein>
<evidence type="ECO:0000313" key="3">
    <source>
        <dbReference type="Proteomes" id="UP001396898"/>
    </source>
</evidence>
<comment type="caution">
    <text evidence="2">The sequence shown here is derived from an EMBL/GenBank/DDBJ whole genome shotgun (WGS) entry which is preliminary data.</text>
</comment>
<dbReference type="Proteomes" id="UP001396898">
    <property type="component" value="Unassembled WGS sequence"/>
</dbReference>
<feature type="compositionally biased region" description="Acidic residues" evidence="1">
    <location>
        <begin position="126"/>
        <end position="135"/>
    </location>
</feature>
<organism evidence="2 3">
    <name type="scientific">Apiospora marii</name>
    <dbReference type="NCBI Taxonomy" id="335849"/>
    <lineage>
        <taxon>Eukaryota</taxon>
        <taxon>Fungi</taxon>
        <taxon>Dikarya</taxon>
        <taxon>Ascomycota</taxon>
        <taxon>Pezizomycotina</taxon>
        <taxon>Sordariomycetes</taxon>
        <taxon>Xylariomycetidae</taxon>
        <taxon>Amphisphaeriales</taxon>
        <taxon>Apiosporaceae</taxon>
        <taxon>Apiospora</taxon>
    </lineage>
</organism>
<dbReference type="EMBL" id="JAQQWI010000010">
    <property type="protein sequence ID" value="KAK8018059.1"/>
    <property type="molecule type" value="Genomic_DNA"/>
</dbReference>
<accession>A0ABR1RSW9</accession>
<keyword evidence="3" id="KW-1185">Reference proteome</keyword>
<reference evidence="2 3" key="1">
    <citation type="submission" date="2023-01" db="EMBL/GenBank/DDBJ databases">
        <title>Analysis of 21 Apiospora genomes using comparative genomics revels a genus with tremendous synthesis potential of carbohydrate active enzymes and secondary metabolites.</title>
        <authorList>
            <person name="Sorensen T."/>
        </authorList>
    </citation>
    <scope>NUCLEOTIDE SEQUENCE [LARGE SCALE GENOMIC DNA]</scope>
    <source>
        <strain evidence="2 3">CBS 20057</strain>
    </source>
</reference>